<evidence type="ECO:0000313" key="8">
    <source>
        <dbReference type="EMBL" id="TKV77518.1"/>
    </source>
</evidence>
<dbReference type="EMBL" id="SZZP01000023">
    <property type="protein sequence ID" value="TKV77518.1"/>
    <property type="molecule type" value="Genomic_DNA"/>
</dbReference>
<reference evidence="8 9" key="1">
    <citation type="submission" date="2019-05" db="EMBL/GenBank/DDBJ databases">
        <title>Draft Genome of Bradyrhizobium elkanii strain SEMIA 938, Used in Commercial Inoculants for Lupinus spp. in Brazil.</title>
        <authorList>
            <person name="Hungria M."/>
            <person name="Delamuta J.R.M."/>
            <person name="Ribeiro R.A."/>
            <person name="Nogueira M.A."/>
        </authorList>
    </citation>
    <scope>NUCLEOTIDE SEQUENCE [LARGE SCALE GENOMIC DNA]</scope>
    <source>
        <strain evidence="8 9">Semia 938</strain>
    </source>
</reference>
<feature type="transmembrane region" description="Helical" evidence="6">
    <location>
        <begin position="28"/>
        <end position="46"/>
    </location>
</feature>
<accession>A0A4U6RTN7</accession>
<evidence type="ECO:0000259" key="7">
    <source>
        <dbReference type="Pfam" id="PF04932"/>
    </source>
</evidence>
<feature type="transmembrane region" description="Helical" evidence="6">
    <location>
        <begin position="364"/>
        <end position="384"/>
    </location>
</feature>
<dbReference type="PANTHER" id="PTHR37422">
    <property type="entry name" value="TEICHURONIC ACID BIOSYNTHESIS PROTEIN TUAE"/>
    <property type="match status" value="1"/>
</dbReference>
<feature type="transmembrane region" description="Helical" evidence="6">
    <location>
        <begin position="58"/>
        <end position="77"/>
    </location>
</feature>
<dbReference type="InterPro" id="IPR051533">
    <property type="entry name" value="WaaL-like"/>
</dbReference>
<dbReference type="InterPro" id="IPR007016">
    <property type="entry name" value="O-antigen_ligase-rel_domated"/>
</dbReference>
<keyword evidence="3 6" id="KW-1133">Transmembrane helix</keyword>
<feature type="domain" description="O-antigen ligase-related" evidence="7">
    <location>
        <begin position="194"/>
        <end position="332"/>
    </location>
</feature>
<evidence type="ECO:0000313" key="9">
    <source>
        <dbReference type="Proteomes" id="UP000305095"/>
    </source>
</evidence>
<dbReference type="GO" id="GO:0016874">
    <property type="term" value="F:ligase activity"/>
    <property type="evidence" value="ECO:0007669"/>
    <property type="project" value="UniProtKB-KW"/>
</dbReference>
<feature type="transmembrane region" description="Helical" evidence="6">
    <location>
        <begin position="320"/>
        <end position="343"/>
    </location>
</feature>
<gene>
    <name evidence="8" type="ORF">FDV58_31255</name>
</gene>
<comment type="caution">
    <text evidence="8">The sequence shown here is derived from an EMBL/GenBank/DDBJ whole genome shotgun (WGS) entry which is preliminary data.</text>
</comment>
<evidence type="ECO:0000256" key="6">
    <source>
        <dbReference type="SAM" id="Phobius"/>
    </source>
</evidence>
<dbReference type="Pfam" id="PF04932">
    <property type="entry name" value="Wzy_C"/>
    <property type="match status" value="1"/>
</dbReference>
<comment type="subcellular location">
    <subcellularLocation>
        <location evidence="1">Membrane</location>
        <topology evidence="1">Multi-pass membrane protein</topology>
    </subcellularLocation>
</comment>
<evidence type="ECO:0000256" key="3">
    <source>
        <dbReference type="ARBA" id="ARBA00022989"/>
    </source>
</evidence>
<feature type="transmembrane region" description="Helical" evidence="6">
    <location>
        <begin position="390"/>
        <end position="409"/>
    </location>
</feature>
<dbReference type="GO" id="GO:0016020">
    <property type="term" value="C:membrane"/>
    <property type="evidence" value="ECO:0007669"/>
    <property type="project" value="UniProtKB-SubCell"/>
</dbReference>
<dbReference type="AlphaFoldDB" id="A0A4U6RTN7"/>
<feature type="transmembrane region" description="Helical" evidence="6">
    <location>
        <begin position="227"/>
        <end position="247"/>
    </location>
</feature>
<dbReference type="RefSeq" id="WP_137482551.1">
    <property type="nucleotide sequence ID" value="NZ_SZZP01000023.1"/>
</dbReference>
<feature type="region of interest" description="Disordered" evidence="5">
    <location>
        <begin position="411"/>
        <end position="437"/>
    </location>
</feature>
<evidence type="ECO:0000256" key="5">
    <source>
        <dbReference type="SAM" id="MobiDB-lite"/>
    </source>
</evidence>
<dbReference type="Proteomes" id="UP000305095">
    <property type="component" value="Unassembled WGS sequence"/>
</dbReference>
<keyword evidence="2 6" id="KW-0812">Transmembrane</keyword>
<evidence type="ECO:0000256" key="4">
    <source>
        <dbReference type="ARBA" id="ARBA00023136"/>
    </source>
</evidence>
<evidence type="ECO:0000256" key="1">
    <source>
        <dbReference type="ARBA" id="ARBA00004141"/>
    </source>
</evidence>
<protein>
    <submittedName>
        <fullName evidence="8">O-antigen ligase family protein</fullName>
    </submittedName>
</protein>
<feature type="transmembrane region" description="Helical" evidence="6">
    <location>
        <begin position="121"/>
        <end position="139"/>
    </location>
</feature>
<feature type="transmembrane region" description="Helical" evidence="6">
    <location>
        <begin position="92"/>
        <end position="109"/>
    </location>
</feature>
<evidence type="ECO:0000256" key="2">
    <source>
        <dbReference type="ARBA" id="ARBA00022692"/>
    </source>
</evidence>
<name>A0A4U6RTN7_BRAEL</name>
<sequence>MNALLTFFLFFVFVRSLSNGIDRLYGTGISSTLSLIIIAVGLVAAWNMRDVRIHRRLFTLLICLSVFTATAVLSLVVNTRSIIDQYVAWYEIIRYVYLFMLVILISSIYQSPGFCPNIHRVFIVLLFLMSAIALFQYMAGYTELASPYDKQARAAGPSAHPVSFSLELVLVFFLCELSRRKLRLSMGYNDIVVYLFFLVALALAASRTGVALLGVTFALYIFAQRPALLPTFAAAFVIVIWTSPFGASFSELSSVPDYILSGNYTVWDWRTAPSSVHWRIYHWYYLCTLALEQPLIGYGPGQTPLYSPFALLAHSAFVEVFFETGVVGLISFAVFWFSLPLAAMSDRQKLVACYGRRSAQIQPLNLWIAMFIGVTLVALFDDSFNRETVALSYLILGIFLVLAQPEAAVERAPGSRESPTPMIADSRTEALGSPGAI</sequence>
<feature type="transmembrane region" description="Helical" evidence="6">
    <location>
        <begin position="191"/>
        <end position="221"/>
    </location>
</feature>
<keyword evidence="8" id="KW-0436">Ligase</keyword>
<keyword evidence="4 6" id="KW-0472">Membrane</keyword>
<organism evidence="8 9">
    <name type="scientific">Bradyrhizobium elkanii</name>
    <dbReference type="NCBI Taxonomy" id="29448"/>
    <lineage>
        <taxon>Bacteria</taxon>
        <taxon>Pseudomonadati</taxon>
        <taxon>Pseudomonadota</taxon>
        <taxon>Alphaproteobacteria</taxon>
        <taxon>Hyphomicrobiales</taxon>
        <taxon>Nitrobacteraceae</taxon>
        <taxon>Bradyrhizobium</taxon>
    </lineage>
</organism>
<proteinExistence type="predicted"/>
<dbReference type="PANTHER" id="PTHR37422:SF13">
    <property type="entry name" value="LIPOPOLYSACCHARIDE BIOSYNTHESIS PROTEIN PA4999-RELATED"/>
    <property type="match status" value="1"/>
</dbReference>